<dbReference type="InterPro" id="IPR009057">
    <property type="entry name" value="Homeodomain-like_sf"/>
</dbReference>
<dbReference type="PANTHER" id="PTHR30055">
    <property type="entry name" value="HTH-TYPE TRANSCRIPTIONAL REGULATOR RUTR"/>
    <property type="match status" value="1"/>
</dbReference>
<evidence type="ECO:0000256" key="2">
    <source>
        <dbReference type="PROSITE-ProRule" id="PRU00335"/>
    </source>
</evidence>
<dbReference type="InterPro" id="IPR001647">
    <property type="entry name" value="HTH_TetR"/>
</dbReference>
<dbReference type="Gene3D" id="1.10.357.10">
    <property type="entry name" value="Tetracycline Repressor, domain 2"/>
    <property type="match status" value="1"/>
</dbReference>
<evidence type="ECO:0000259" key="3">
    <source>
        <dbReference type="PROSITE" id="PS50977"/>
    </source>
</evidence>
<dbReference type="PROSITE" id="PS50977">
    <property type="entry name" value="HTH_TETR_2"/>
    <property type="match status" value="1"/>
</dbReference>
<comment type="caution">
    <text evidence="4">The sequence shown here is derived from an EMBL/GenBank/DDBJ whole genome shotgun (WGS) entry which is preliminary data.</text>
</comment>
<dbReference type="GO" id="GO:0003700">
    <property type="term" value="F:DNA-binding transcription factor activity"/>
    <property type="evidence" value="ECO:0007669"/>
    <property type="project" value="TreeGrafter"/>
</dbReference>
<proteinExistence type="predicted"/>
<organism evidence="4 5">
    <name type="scientific">Saccharopolyspora gloriosae</name>
    <dbReference type="NCBI Taxonomy" id="455344"/>
    <lineage>
        <taxon>Bacteria</taxon>
        <taxon>Bacillati</taxon>
        <taxon>Actinomycetota</taxon>
        <taxon>Actinomycetes</taxon>
        <taxon>Pseudonocardiales</taxon>
        <taxon>Pseudonocardiaceae</taxon>
        <taxon>Saccharopolyspora</taxon>
    </lineage>
</organism>
<feature type="domain" description="HTH tetR-type" evidence="3">
    <location>
        <begin position="14"/>
        <end position="74"/>
    </location>
</feature>
<accession>A0A840N7L0</accession>
<dbReference type="InterPro" id="IPR036271">
    <property type="entry name" value="Tet_transcr_reg_TetR-rel_C_sf"/>
</dbReference>
<dbReference type="Proteomes" id="UP000580474">
    <property type="component" value="Unassembled WGS sequence"/>
</dbReference>
<dbReference type="InterPro" id="IPR050109">
    <property type="entry name" value="HTH-type_TetR-like_transc_reg"/>
</dbReference>
<dbReference type="Pfam" id="PF00440">
    <property type="entry name" value="TetR_N"/>
    <property type="match status" value="1"/>
</dbReference>
<keyword evidence="1 2" id="KW-0238">DNA-binding</keyword>
<dbReference type="GO" id="GO:0000976">
    <property type="term" value="F:transcription cis-regulatory region binding"/>
    <property type="evidence" value="ECO:0007669"/>
    <property type="project" value="TreeGrafter"/>
</dbReference>
<feature type="DNA-binding region" description="H-T-H motif" evidence="2">
    <location>
        <begin position="37"/>
        <end position="56"/>
    </location>
</feature>
<dbReference type="SUPFAM" id="SSF48498">
    <property type="entry name" value="Tetracyclin repressor-like, C-terminal domain"/>
    <property type="match status" value="1"/>
</dbReference>
<dbReference type="AlphaFoldDB" id="A0A840N7L0"/>
<gene>
    <name evidence="4" type="ORF">BJ969_001048</name>
</gene>
<name>A0A840N7L0_9PSEU</name>
<dbReference type="SUPFAM" id="SSF46689">
    <property type="entry name" value="Homeodomain-like"/>
    <property type="match status" value="1"/>
</dbReference>
<reference evidence="4 5" key="1">
    <citation type="submission" date="2020-08" db="EMBL/GenBank/DDBJ databases">
        <title>Sequencing the genomes of 1000 actinobacteria strains.</title>
        <authorList>
            <person name="Klenk H.-P."/>
        </authorList>
    </citation>
    <scope>NUCLEOTIDE SEQUENCE [LARGE SCALE GENOMIC DNA]</scope>
    <source>
        <strain evidence="4 5">DSM 45582</strain>
    </source>
</reference>
<evidence type="ECO:0000256" key="1">
    <source>
        <dbReference type="ARBA" id="ARBA00023125"/>
    </source>
</evidence>
<protein>
    <submittedName>
        <fullName evidence="4">AcrR family transcriptional regulator</fullName>
    </submittedName>
</protein>
<dbReference type="PRINTS" id="PR00455">
    <property type="entry name" value="HTHTETR"/>
</dbReference>
<evidence type="ECO:0000313" key="4">
    <source>
        <dbReference type="EMBL" id="MBB5067960.1"/>
    </source>
</evidence>
<dbReference type="RefSeq" id="WP_184477738.1">
    <property type="nucleotide sequence ID" value="NZ_JACHIV010000001.1"/>
</dbReference>
<keyword evidence="5" id="KW-1185">Reference proteome</keyword>
<dbReference type="EMBL" id="JACHIV010000001">
    <property type="protein sequence ID" value="MBB5067960.1"/>
    <property type="molecule type" value="Genomic_DNA"/>
</dbReference>
<evidence type="ECO:0000313" key="5">
    <source>
        <dbReference type="Proteomes" id="UP000580474"/>
    </source>
</evidence>
<dbReference type="PANTHER" id="PTHR30055:SF146">
    <property type="entry name" value="HTH-TYPE TRANSCRIPTIONAL DUAL REGULATOR CECR"/>
    <property type="match status" value="1"/>
</dbReference>
<sequence>MTGPAPRRTRLSREARAAQLLDIAEGLFAERGIEGTSMEDIARSAGVTRPMVYSHYATKDEVFLGCVRRARSELESRIREPEIMIESGAGAGAVIGRAGDIFFEILEHDPQRWKILFTPSTALSAELAAGIAAMRLGTITRIAEMVGHFASFDEERATAFAYAISGVGEQLGRWWLAHPEVPRARVVAHYRDFITAGLALP</sequence>